<dbReference type="OrthoDB" id="5311848at2759"/>
<feature type="chain" id="PRO_5013130969" description="Nuclear fusion protein KAR5" evidence="15">
    <location>
        <begin position="16"/>
        <end position="473"/>
    </location>
</feature>
<feature type="signal peptide" evidence="15">
    <location>
        <begin position="1"/>
        <end position="15"/>
    </location>
</feature>
<evidence type="ECO:0000256" key="7">
    <source>
        <dbReference type="ARBA" id="ARBA00022824"/>
    </source>
</evidence>
<keyword evidence="14" id="KW-0175">Coiled coil</keyword>
<evidence type="ECO:0000256" key="11">
    <source>
        <dbReference type="ARBA" id="ARBA00023242"/>
    </source>
</evidence>
<comment type="function">
    <text evidence="1 13">Required for nuclear membrane fusion during karyogamy.</text>
</comment>
<accession>A0A109UZ72</accession>
<keyword evidence="10" id="KW-0325">Glycoprotein</keyword>
<dbReference type="GO" id="GO:0000742">
    <property type="term" value="P:karyogamy involved in conjugation with cellular fusion"/>
    <property type="evidence" value="ECO:0007669"/>
    <property type="project" value="UniProtKB-UniRule"/>
</dbReference>
<sequence>MRAFFLVIPVVACVADNSQLTSHLNQAIQVKTDFHSISNDIILEKFPILESRCVQGALSQFLPKCLKYGIETITTEERTQAAVKLSVCELHASNVKNIPLECTQGSDIPICLKRLQNSPQWWTTYSGYYQRLPSICFENALPYEKEQILELFLNITDLYSNFNEKLQYSLQKYRDEFEASAEESINMMKSQVMESAKDMINELADNLAGVEQKVDVISKSVEAHTDELRNMLNDISEELNDQAIADQVSELKESTVKGWIDLHNQFNIYREVQQGYLEDVDLVFESFFGSTSRKIEEVRDAVVDNQLETIAMINDFNGLVRNSIMPMIVEELTPGIEKASEVIISKLAAIDNVVDEKVENLDSQLNDVFSSIEIHLNDTKERVDTMNESIGVLQQRVSAILSFGNATVESIAWVYRFIKKILGGYSILMAVIAPITFYLSRKLYQPSAYIVMKSAVVCSAAILGAKSGSLFFS</sequence>
<evidence type="ECO:0000256" key="2">
    <source>
        <dbReference type="ARBA" id="ARBA00010473"/>
    </source>
</evidence>
<evidence type="ECO:0000256" key="4">
    <source>
        <dbReference type="ARBA" id="ARBA00022459"/>
    </source>
</evidence>
<reference evidence="16 17" key="1">
    <citation type="submission" date="2016-01" db="EMBL/GenBank/DDBJ databases">
        <title>Genome sequence of the yeast Holleya sinecauda.</title>
        <authorList>
            <person name="Dietrich F.S."/>
        </authorList>
    </citation>
    <scope>NUCLEOTIDE SEQUENCE [LARGE SCALE GENOMIC DNA]</scope>
    <source>
        <strain evidence="16 17">ATCC 58844</strain>
    </source>
</reference>
<evidence type="ECO:0000256" key="12">
    <source>
        <dbReference type="ARBA" id="ARBA00031468"/>
    </source>
</evidence>
<dbReference type="InterPro" id="IPR007292">
    <property type="entry name" value="Nuclear_fusion_Kar5"/>
</dbReference>
<protein>
    <recommendedName>
        <fullName evidence="3 13">Nuclear fusion protein KAR5</fullName>
    </recommendedName>
    <alternativeName>
        <fullName evidence="12 13">Karyogamy protein 5</fullName>
    </alternativeName>
</protein>
<evidence type="ECO:0000256" key="9">
    <source>
        <dbReference type="ARBA" id="ARBA00023136"/>
    </source>
</evidence>
<evidence type="ECO:0000256" key="15">
    <source>
        <dbReference type="SAM" id="SignalP"/>
    </source>
</evidence>
<keyword evidence="6 13" id="KW-0732">Signal</keyword>
<evidence type="ECO:0000313" key="17">
    <source>
        <dbReference type="Proteomes" id="UP000243052"/>
    </source>
</evidence>
<evidence type="ECO:0000256" key="10">
    <source>
        <dbReference type="ARBA" id="ARBA00023180"/>
    </source>
</evidence>
<keyword evidence="8 13" id="KW-1133">Transmembrane helix</keyword>
<name>A0A109UZ72_9SACH</name>
<proteinExistence type="inferred from homology"/>
<evidence type="ECO:0000256" key="14">
    <source>
        <dbReference type="SAM" id="Coils"/>
    </source>
</evidence>
<evidence type="ECO:0000256" key="1">
    <source>
        <dbReference type="ARBA" id="ARBA00003389"/>
    </source>
</evidence>
<keyword evidence="17" id="KW-1185">Reference proteome</keyword>
<feature type="transmembrane region" description="Helical" evidence="13">
    <location>
        <begin position="446"/>
        <end position="465"/>
    </location>
</feature>
<evidence type="ECO:0000313" key="16">
    <source>
        <dbReference type="EMBL" id="AMD20897.1"/>
    </source>
</evidence>
<dbReference type="Proteomes" id="UP000243052">
    <property type="component" value="Chromosome iv"/>
</dbReference>
<keyword evidence="7 13" id="KW-0256">Endoplasmic reticulum</keyword>
<dbReference type="Gene3D" id="1.20.5.1230">
    <property type="entry name" value="Apolipoprotein A-I"/>
    <property type="match status" value="1"/>
</dbReference>
<keyword evidence="4 13" id="KW-0415">Karyogamy</keyword>
<dbReference type="PANTHER" id="PTHR28012:SF1">
    <property type="entry name" value="NUCLEAR FUSION PROTEIN KAR5"/>
    <property type="match status" value="1"/>
</dbReference>
<evidence type="ECO:0000256" key="3">
    <source>
        <dbReference type="ARBA" id="ARBA00021601"/>
    </source>
</evidence>
<keyword evidence="9 13" id="KW-0472">Membrane</keyword>
<gene>
    <name evidence="16" type="ORF">AW171_hschr42818</name>
</gene>
<organism evidence="16 17">
    <name type="scientific">Eremothecium sinecaudum</name>
    <dbReference type="NCBI Taxonomy" id="45286"/>
    <lineage>
        <taxon>Eukaryota</taxon>
        <taxon>Fungi</taxon>
        <taxon>Dikarya</taxon>
        <taxon>Ascomycota</taxon>
        <taxon>Saccharomycotina</taxon>
        <taxon>Saccharomycetes</taxon>
        <taxon>Saccharomycetales</taxon>
        <taxon>Saccharomycetaceae</taxon>
        <taxon>Eremothecium</taxon>
    </lineage>
</organism>
<dbReference type="GeneID" id="28724165"/>
<comment type="subcellular location">
    <subcellularLocation>
        <location evidence="13">Endoplasmic reticulum membrane</location>
    </subcellularLocation>
    <subcellularLocation>
        <location evidence="13">Nucleus membrane</location>
    </subcellularLocation>
</comment>
<keyword evidence="5 13" id="KW-0812">Transmembrane</keyword>
<evidence type="ECO:0000256" key="8">
    <source>
        <dbReference type="ARBA" id="ARBA00022989"/>
    </source>
</evidence>
<evidence type="ECO:0000256" key="13">
    <source>
        <dbReference type="RuleBase" id="RU368082"/>
    </source>
</evidence>
<dbReference type="EMBL" id="CP014244">
    <property type="protein sequence ID" value="AMD20897.1"/>
    <property type="molecule type" value="Genomic_DNA"/>
</dbReference>
<dbReference type="PANTHER" id="PTHR28012">
    <property type="entry name" value="NUCLEAR FUSION PROTEIN KAR5"/>
    <property type="match status" value="1"/>
</dbReference>
<feature type="coiled-coil region" evidence="14">
    <location>
        <begin position="163"/>
        <end position="241"/>
    </location>
</feature>
<evidence type="ECO:0000256" key="5">
    <source>
        <dbReference type="ARBA" id="ARBA00022692"/>
    </source>
</evidence>
<dbReference type="RefSeq" id="XP_017987893.1">
    <property type="nucleotide sequence ID" value="XM_018132404.1"/>
</dbReference>
<dbReference type="GO" id="GO:0031965">
    <property type="term" value="C:nuclear membrane"/>
    <property type="evidence" value="ECO:0007669"/>
    <property type="project" value="UniProtKB-SubCell"/>
</dbReference>
<comment type="similarity">
    <text evidence="2 13">Belongs to the KAR5 family.</text>
</comment>
<dbReference type="SUPFAM" id="SSF58113">
    <property type="entry name" value="Apolipoprotein A-I"/>
    <property type="match status" value="1"/>
</dbReference>
<evidence type="ECO:0000256" key="6">
    <source>
        <dbReference type="ARBA" id="ARBA00022729"/>
    </source>
</evidence>
<dbReference type="GO" id="GO:0048288">
    <property type="term" value="P:nuclear membrane fusion involved in karyogamy"/>
    <property type="evidence" value="ECO:0007669"/>
    <property type="project" value="UniProtKB-UniRule"/>
</dbReference>
<feature type="transmembrane region" description="Helical" evidence="13">
    <location>
        <begin position="422"/>
        <end position="440"/>
    </location>
</feature>
<dbReference type="GO" id="GO:0005789">
    <property type="term" value="C:endoplasmic reticulum membrane"/>
    <property type="evidence" value="ECO:0007669"/>
    <property type="project" value="UniProtKB-SubCell"/>
</dbReference>
<keyword evidence="11 13" id="KW-0539">Nucleus</keyword>
<dbReference type="AlphaFoldDB" id="A0A109UZ72"/>
<dbReference type="Pfam" id="PF04163">
    <property type="entry name" value="Tht1"/>
    <property type="match status" value="1"/>
</dbReference>